<gene>
    <name evidence="3" type="ORF">J2S37_000082</name>
</gene>
<evidence type="ECO:0000256" key="1">
    <source>
        <dbReference type="PROSITE-ProRule" id="PRU00409"/>
    </source>
</evidence>
<dbReference type="Gene3D" id="3.40.50.20">
    <property type="match status" value="1"/>
</dbReference>
<keyword evidence="1" id="KW-0067">ATP-binding</keyword>
<dbReference type="SUPFAM" id="SSF56059">
    <property type="entry name" value="Glutathione synthetase ATP-binding domain-like"/>
    <property type="match status" value="1"/>
</dbReference>
<keyword evidence="1" id="KW-0547">Nucleotide-binding</keyword>
<dbReference type="InterPro" id="IPR011761">
    <property type="entry name" value="ATP-grasp"/>
</dbReference>
<keyword evidence="3" id="KW-0436">Ligase</keyword>
<dbReference type="SUPFAM" id="SSF51735">
    <property type="entry name" value="NAD(P)-binding Rossmann-fold domains"/>
    <property type="match status" value="1"/>
</dbReference>
<dbReference type="Pfam" id="PF21360">
    <property type="entry name" value="PylC-like_N"/>
    <property type="match status" value="1"/>
</dbReference>
<dbReference type="Gene3D" id="3.30.470.20">
    <property type="entry name" value="ATP-grasp fold, B domain"/>
    <property type="match status" value="1"/>
</dbReference>
<dbReference type="Pfam" id="PF02655">
    <property type="entry name" value="ATP-grasp_3"/>
    <property type="match status" value="1"/>
</dbReference>
<protein>
    <submittedName>
        <fullName evidence="3">Carbamoyl-phosphate synthase large subunit</fullName>
        <ecNumber evidence="3">6.3.5.5</ecNumber>
    </submittedName>
</protein>
<sequence length="289" mass="30772">MNILITGVGGPAGKALVNQLSTTMHSVVGVDMQTVVPTQVDSFELVPPASDPAMVEHLSRIISKYGIDLVIPTVADELVQIAHASSVGAFDPATVVLSEESAVHNCFDKFLTMIALRQAGVSVPPFGLPSDFRSAGEVFATLGPHIITKPRVARGGRGFAVHSDPETFDLSGFDDSFLIQSFAPGEEFAPMVYLGDEVGDETVALVRKQRDNVCDSSAVVIQPVPVSEALDVAMLAVRACRALKLSGPIDLDVRRMADGRPVVLEVNARFGANSEFAPEILQRVLCSYV</sequence>
<dbReference type="EC" id="6.3.5.5" evidence="3"/>
<keyword evidence="4" id="KW-1185">Reference proteome</keyword>
<comment type="caution">
    <text evidence="3">The sequence shown here is derived from an EMBL/GenBank/DDBJ whole genome shotgun (WGS) entry which is preliminary data.</text>
</comment>
<name>A0ABU2B4K7_9CORY</name>
<dbReference type="GO" id="GO:0004088">
    <property type="term" value="F:carbamoyl-phosphate synthase (glutamine-hydrolyzing) activity"/>
    <property type="evidence" value="ECO:0007669"/>
    <property type="project" value="UniProtKB-EC"/>
</dbReference>
<reference evidence="3 4" key="1">
    <citation type="submission" date="2023-07" db="EMBL/GenBank/DDBJ databases">
        <title>Sequencing the genomes of 1000 actinobacteria strains.</title>
        <authorList>
            <person name="Klenk H.-P."/>
        </authorList>
    </citation>
    <scope>NUCLEOTIDE SEQUENCE [LARGE SCALE GENOMIC DNA]</scope>
    <source>
        <strain evidence="3 4">DSM 44508</strain>
    </source>
</reference>
<organism evidence="3 4">
    <name type="scientific">Corynebacterium felinum</name>
    <dbReference type="NCBI Taxonomy" id="131318"/>
    <lineage>
        <taxon>Bacteria</taxon>
        <taxon>Bacillati</taxon>
        <taxon>Actinomycetota</taxon>
        <taxon>Actinomycetes</taxon>
        <taxon>Mycobacteriales</taxon>
        <taxon>Corynebacteriaceae</taxon>
        <taxon>Corynebacterium</taxon>
    </lineage>
</organism>
<dbReference type="PROSITE" id="PS50975">
    <property type="entry name" value="ATP_GRASP"/>
    <property type="match status" value="1"/>
</dbReference>
<dbReference type="InterPro" id="IPR048764">
    <property type="entry name" value="PylC_N"/>
</dbReference>
<dbReference type="InterPro" id="IPR036291">
    <property type="entry name" value="NAD(P)-bd_dom_sf"/>
</dbReference>
<feature type="domain" description="ATP-grasp" evidence="2">
    <location>
        <begin position="113"/>
        <end position="289"/>
    </location>
</feature>
<evidence type="ECO:0000313" key="4">
    <source>
        <dbReference type="Proteomes" id="UP001183619"/>
    </source>
</evidence>
<dbReference type="EMBL" id="JAVDYF010000001">
    <property type="protein sequence ID" value="MDR7353544.1"/>
    <property type="molecule type" value="Genomic_DNA"/>
</dbReference>
<proteinExistence type="predicted"/>
<dbReference type="RefSeq" id="WP_277104306.1">
    <property type="nucleotide sequence ID" value="NZ_BAAAJS010000052.1"/>
</dbReference>
<accession>A0ABU2B4K7</accession>
<dbReference type="Proteomes" id="UP001183619">
    <property type="component" value="Unassembled WGS sequence"/>
</dbReference>
<evidence type="ECO:0000259" key="2">
    <source>
        <dbReference type="PROSITE" id="PS50975"/>
    </source>
</evidence>
<dbReference type="InterPro" id="IPR003806">
    <property type="entry name" value="ATP-grasp_PylC-type"/>
</dbReference>
<evidence type="ECO:0000313" key="3">
    <source>
        <dbReference type="EMBL" id="MDR7353544.1"/>
    </source>
</evidence>